<feature type="repeat" description="PPR" evidence="3">
    <location>
        <begin position="361"/>
        <end position="395"/>
    </location>
</feature>
<comment type="similarity">
    <text evidence="1">Belongs to the PPR family. P subfamily.</text>
</comment>
<feature type="repeat" description="PPR" evidence="3">
    <location>
        <begin position="120"/>
        <end position="154"/>
    </location>
</feature>
<dbReference type="PANTHER" id="PTHR47934">
    <property type="entry name" value="PENTATRICOPEPTIDE REPEAT-CONTAINING PROTEIN PET309, MITOCHONDRIAL"/>
    <property type="match status" value="1"/>
</dbReference>
<dbReference type="PANTHER" id="PTHR47934:SF6">
    <property type="entry name" value="MITOCHONDRIAL GROUP I INTRON SPLICING FACTOR CCM1-RELATED"/>
    <property type="match status" value="1"/>
</dbReference>
<evidence type="ECO:0000256" key="1">
    <source>
        <dbReference type="ARBA" id="ARBA00007626"/>
    </source>
</evidence>
<feature type="repeat" description="PPR" evidence="3">
    <location>
        <begin position="396"/>
        <end position="430"/>
    </location>
</feature>
<dbReference type="Pfam" id="PF01535">
    <property type="entry name" value="PPR"/>
    <property type="match status" value="2"/>
</dbReference>
<evidence type="ECO:0008006" key="6">
    <source>
        <dbReference type="Google" id="ProtNLM"/>
    </source>
</evidence>
<sequence>MLMMQSVTALRFFQTPLTETGTLRTSLLHRSYELLCFVCVRELSGPGCRRNLSYKERLRNGIVGIEKDDAVALFQTMIESRPRPTVIDFNRMLSGLARTKQYDLVLALRNQMELQGIAHNIYTLNIVINCFCRRRKLGFAFAVFGKILKLGYEPDTVTFSTLINGLCLEGQLWSRVSEAVALIDRMMENGCQPDQFTYGPILNRMCKSPWPWICSERWNIERSSLTALIDSLVKEGKLTEAKELYNEMITRGIDPNTITYSTLVYGLCMENRLDEANQMLDLMVSKGFNSSIVTFNIIINGYCKAKLVDEGMRLFRKMSLRGMVANTVTYSTLIQGFCQLGNLNVAKELFQEMVSIGVPPSVVTYGILLDGLCDNGELEEALEIYEKIQMSKLDPGIGIYNTIINGMCNANKINEACNLFMSLPLREVKPDVITYTIMIGGLCKKGSLSEAGLLRRKMEEDGIAPDSGTYNTLTRAHLRGSDINNSVELIEEMKRSADVSTIKMVMDMLVDGRLDKLS</sequence>
<gene>
    <name evidence="4" type="ORF">F2Q68_00042489</name>
</gene>
<dbReference type="GO" id="GO:0005739">
    <property type="term" value="C:mitochondrion"/>
    <property type="evidence" value="ECO:0007669"/>
    <property type="project" value="TreeGrafter"/>
</dbReference>
<dbReference type="InterPro" id="IPR011990">
    <property type="entry name" value="TPR-like_helical_dom_sf"/>
</dbReference>
<proteinExistence type="inferred from homology"/>
<feature type="repeat" description="PPR" evidence="3">
    <location>
        <begin position="221"/>
        <end position="255"/>
    </location>
</feature>
<dbReference type="SUPFAM" id="SSF81901">
    <property type="entry name" value="HCP-like"/>
    <property type="match status" value="1"/>
</dbReference>
<accession>A0A8S9MD77</accession>
<dbReference type="Proteomes" id="UP000712281">
    <property type="component" value="Unassembled WGS sequence"/>
</dbReference>
<dbReference type="Gene3D" id="1.25.40.10">
    <property type="entry name" value="Tetratricopeptide repeat domain"/>
    <property type="match status" value="4"/>
</dbReference>
<feature type="repeat" description="PPR" evidence="3">
    <location>
        <begin position="155"/>
        <end position="193"/>
    </location>
</feature>
<comment type="caution">
    <text evidence="4">The sequence shown here is derived from an EMBL/GenBank/DDBJ whole genome shotgun (WGS) entry which is preliminary data.</text>
</comment>
<evidence type="ECO:0000256" key="2">
    <source>
        <dbReference type="ARBA" id="ARBA00022737"/>
    </source>
</evidence>
<dbReference type="InterPro" id="IPR051114">
    <property type="entry name" value="Mito_RNA_Proc_CCM1"/>
</dbReference>
<dbReference type="PROSITE" id="PS51375">
    <property type="entry name" value="PPR"/>
    <property type="match status" value="9"/>
</dbReference>
<feature type="repeat" description="PPR" evidence="3">
    <location>
        <begin position="431"/>
        <end position="465"/>
    </location>
</feature>
<dbReference type="EMBL" id="QGKW02000007">
    <property type="protein sequence ID" value="KAF2617895.1"/>
    <property type="molecule type" value="Genomic_DNA"/>
</dbReference>
<evidence type="ECO:0000313" key="5">
    <source>
        <dbReference type="Proteomes" id="UP000712281"/>
    </source>
</evidence>
<dbReference type="NCBIfam" id="TIGR00756">
    <property type="entry name" value="PPR"/>
    <property type="match status" value="9"/>
</dbReference>
<feature type="repeat" description="PPR" evidence="3">
    <location>
        <begin position="291"/>
        <end position="325"/>
    </location>
</feature>
<dbReference type="Pfam" id="PF12854">
    <property type="entry name" value="PPR_1"/>
    <property type="match status" value="1"/>
</dbReference>
<dbReference type="GO" id="GO:0003729">
    <property type="term" value="F:mRNA binding"/>
    <property type="evidence" value="ECO:0007669"/>
    <property type="project" value="TreeGrafter"/>
</dbReference>
<keyword evidence="2" id="KW-0677">Repeat</keyword>
<protein>
    <recommendedName>
        <fullName evidence="6">Pentacotripeptide-repeat region of PRORP domain-containing protein</fullName>
    </recommendedName>
</protein>
<dbReference type="AlphaFoldDB" id="A0A8S9MD77"/>
<dbReference type="Pfam" id="PF13041">
    <property type="entry name" value="PPR_2"/>
    <property type="match status" value="4"/>
</dbReference>
<dbReference type="GO" id="GO:0007005">
    <property type="term" value="P:mitochondrion organization"/>
    <property type="evidence" value="ECO:0007669"/>
    <property type="project" value="TreeGrafter"/>
</dbReference>
<organism evidence="4 5">
    <name type="scientific">Brassica cretica</name>
    <name type="common">Mustard</name>
    <dbReference type="NCBI Taxonomy" id="69181"/>
    <lineage>
        <taxon>Eukaryota</taxon>
        <taxon>Viridiplantae</taxon>
        <taxon>Streptophyta</taxon>
        <taxon>Embryophyta</taxon>
        <taxon>Tracheophyta</taxon>
        <taxon>Spermatophyta</taxon>
        <taxon>Magnoliopsida</taxon>
        <taxon>eudicotyledons</taxon>
        <taxon>Gunneridae</taxon>
        <taxon>Pentapetalae</taxon>
        <taxon>rosids</taxon>
        <taxon>malvids</taxon>
        <taxon>Brassicales</taxon>
        <taxon>Brassicaceae</taxon>
        <taxon>Brassiceae</taxon>
        <taxon>Brassica</taxon>
    </lineage>
</organism>
<reference evidence="4" key="1">
    <citation type="submission" date="2019-12" db="EMBL/GenBank/DDBJ databases">
        <title>Genome sequencing and annotation of Brassica cretica.</title>
        <authorList>
            <person name="Studholme D.J."/>
            <person name="Sarris P.F."/>
        </authorList>
    </citation>
    <scope>NUCLEOTIDE SEQUENCE</scope>
    <source>
        <strain evidence="4">PFS-001/15</strain>
        <tissue evidence="4">Leaf</tissue>
    </source>
</reference>
<evidence type="ECO:0000256" key="3">
    <source>
        <dbReference type="PROSITE-ProRule" id="PRU00708"/>
    </source>
</evidence>
<feature type="repeat" description="PPR" evidence="3">
    <location>
        <begin position="326"/>
        <end position="360"/>
    </location>
</feature>
<feature type="repeat" description="PPR" evidence="3">
    <location>
        <begin position="256"/>
        <end position="290"/>
    </location>
</feature>
<dbReference type="GO" id="GO:0006396">
    <property type="term" value="P:RNA processing"/>
    <property type="evidence" value="ECO:0007669"/>
    <property type="project" value="TreeGrafter"/>
</dbReference>
<evidence type="ECO:0000313" key="4">
    <source>
        <dbReference type="EMBL" id="KAF2617895.1"/>
    </source>
</evidence>
<name>A0A8S9MD77_BRACR</name>
<dbReference type="InterPro" id="IPR002885">
    <property type="entry name" value="PPR_rpt"/>
</dbReference>